<organism evidence="1 2">
    <name type="scientific">Cytobacillus oceanisediminis</name>
    <dbReference type="NCBI Taxonomy" id="665099"/>
    <lineage>
        <taxon>Bacteria</taxon>
        <taxon>Bacillati</taxon>
        <taxon>Bacillota</taxon>
        <taxon>Bacilli</taxon>
        <taxon>Bacillales</taxon>
        <taxon>Bacillaceae</taxon>
        <taxon>Cytobacillus</taxon>
    </lineage>
</organism>
<reference evidence="1 2" key="1">
    <citation type="submission" date="2016-07" db="EMBL/GenBank/DDBJ databases">
        <title>Bacillus oceanisediminis whole genome.</title>
        <authorList>
            <person name="Pal Y."/>
            <person name="Verma A."/>
            <person name="Mual P."/>
            <person name="Srinivasan K."/>
        </authorList>
    </citation>
    <scope>NUCLEOTIDE SEQUENCE [LARGE SCALE GENOMIC DNA]</scope>
    <source>
        <strain evidence="1 2">Bhandara28</strain>
    </source>
</reference>
<dbReference type="RefSeq" id="WP_071160103.1">
    <property type="nucleotide sequence ID" value="NZ_MBRJ01000066.1"/>
</dbReference>
<protein>
    <submittedName>
        <fullName evidence="1">Uncharacterized protein</fullName>
    </submittedName>
</protein>
<name>A0ABX3CJV1_9BACI</name>
<comment type="caution">
    <text evidence="1">The sequence shown here is derived from an EMBL/GenBank/DDBJ whole genome shotgun (WGS) entry which is preliminary data.</text>
</comment>
<dbReference type="EMBL" id="MBRJ01000066">
    <property type="protein sequence ID" value="OHX40552.1"/>
    <property type="molecule type" value="Genomic_DNA"/>
</dbReference>
<proteinExistence type="predicted"/>
<evidence type="ECO:0000313" key="2">
    <source>
        <dbReference type="Proteomes" id="UP000180194"/>
    </source>
</evidence>
<sequence length="173" mass="20037">MLPGLSEMDKSEFQDAIDRVIQAKILFEMRGIYPPDHYEYYASSDEGVEFLLRMICLGNEWTQIDSNTNGNGVEMVILNSPELKQIYKGLGTVPESIHLKFQQIIKSYNEFWDGDFGEFTVKMLFCEDGNIGLYFDFCYGPMYSFFESMLLLKDRLQALLEEIRQDLSKESVA</sequence>
<evidence type="ECO:0000313" key="1">
    <source>
        <dbReference type="EMBL" id="OHX40552.1"/>
    </source>
</evidence>
<dbReference type="Proteomes" id="UP000180194">
    <property type="component" value="Unassembled WGS sequence"/>
</dbReference>
<accession>A0ABX3CJV1</accession>
<keyword evidence="2" id="KW-1185">Reference proteome</keyword>
<gene>
    <name evidence="1" type="ORF">BBV17_29280</name>
</gene>